<dbReference type="InterPro" id="IPR010473">
    <property type="entry name" value="GTPase-bd"/>
</dbReference>
<feature type="region of interest" description="Disordered" evidence="3">
    <location>
        <begin position="75"/>
        <end position="111"/>
    </location>
</feature>
<reference evidence="5" key="1">
    <citation type="submission" date="2023-04" db="EMBL/GenBank/DDBJ databases">
        <title>Candida boidinii NBRC 10035.</title>
        <authorList>
            <person name="Ichikawa N."/>
            <person name="Sato H."/>
            <person name="Tonouchi N."/>
        </authorList>
    </citation>
    <scope>NUCLEOTIDE SEQUENCE</scope>
    <source>
        <strain evidence="5">NBRC 10035</strain>
    </source>
</reference>
<dbReference type="GO" id="GO:0005938">
    <property type="term" value="C:cell cortex"/>
    <property type="evidence" value="ECO:0007669"/>
    <property type="project" value="UniProtKB-ARBA"/>
</dbReference>
<evidence type="ECO:0000313" key="6">
    <source>
        <dbReference type="Proteomes" id="UP001165120"/>
    </source>
</evidence>
<dbReference type="GO" id="GO:0051301">
    <property type="term" value="P:cell division"/>
    <property type="evidence" value="ECO:0007669"/>
    <property type="project" value="UniProtKB-ARBA"/>
</dbReference>
<evidence type="ECO:0000259" key="4">
    <source>
        <dbReference type="PROSITE" id="PS51232"/>
    </source>
</evidence>
<feature type="domain" description="GBD/FH3" evidence="4">
    <location>
        <begin position="320"/>
        <end position="700"/>
    </location>
</feature>
<dbReference type="Pfam" id="PF06371">
    <property type="entry name" value="Drf_GBD"/>
    <property type="match status" value="1"/>
</dbReference>
<proteinExistence type="inferred from homology"/>
<feature type="compositionally biased region" description="Low complexity" evidence="3">
    <location>
        <begin position="146"/>
        <end position="188"/>
    </location>
</feature>
<feature type="region of interest" description="Disordered" evidence="3">
    <location>
        <begin position="326"/>
        <end position="352"/>
    </location>
</feature>
<dbReference type="GO" id="GO:0015629">
    <property type="term" value="C:actin cytoskeleton"/>
    <property type="evidence" value="ECO:0007669"/>
    <property type="project" value="UniProtKB-ARBA"/>
</dbReference>
<sequence>MKRKTSTSNLVSKTDSSVSSNTSQSSNINSESNRNNNNTNYYNELEFSSLRYDQTKQSDAPIEIERLSNMKNSKNKKITILDSTELSRAESLNNSNNMMPPPRSPRKQQVISQKNVVSLGLGLAGKGLHSKDQSIISRKKSKQNSHKPSSIYSNSNSNSSQSNASYTNTNNCNTDIPNNNSTSSIASPNISNPNSYMDYMEPGKFSESGNTGVIRSPKIPSRASFALRRSSSVSNEESKVDLNSVNIRSISDPHPVKDTITDDGTNNDHQHLTPPIQYSATMNIHSPPALPPTLSKISSASSLPRITSSHLYTTNAQTSNIIPVRKTSTNSTNRKPSNSNTTGGGTGGITKESKLFKRTRNINILRKETSGNYIKKIMDGTLSLKKYKHLESLLGDTNNHKWIQRFIEDQGDIALAVVLHKINKKSTKSNEELDEESMVLSCLRCLLNSEDLFQTRNASSLIRYITPSLLSVRLSTRILVTGMLALLIAREKTQASDALLSSFQSIASIYGTVNCFIPWIESADQAIEQYQNELESMAEKFEFDDDDDDWENSPKSKLYEYTLLTVFLISSIVSTSEDVSERTVIRNQLFDAGLLKLFDRSRLLNYDPINDLIANYEVLEDDDFKDEQLHNENILDVSLNHSNDARLVDSRDFSEHSEPNTVIINNSFNNYTTTLDTKPATASNTNWNTSRVSENYSKSIADVSRISIKHCRII</sequence>
<dbReference type="InterPro" id="IPR010472">
    <property type="entry name" value="FH3_dom"/>
</dbReference>
<keyword evidence="2" id="KW-0175">Coiled coil</keyword>
<dbReference type="GO" id="GO:0031267">
    <property type="term" value="F:small GTPase binding"/>
    <property type="evidence" value="ECO:0007669"/>
    <property type="project" value="InterPro"/>
</dbReference>
<evidence type="ECO:0000256" key="2">
    <source>
        <dbReference type="SAM" id="Coils"/>
    </source>
</evidence>
<name>A0A9W6WC09_CANBO</name>
<dbReference type="PANTHER" id="PTHR47102">
    <property type="entry name" value="PROTEIN BNI1"/>
    <property type="match status" value="1"/>
</dbReference>
<dbReference type="EMBL" id="BSXN01002207">
    <property type="protein sequence ID" value="GME75912.1"/>
    <property type="molecule type" value="Genomic_DNA"/>
</dbReference>
<feature type="region of interest" description="Disordered" evidence="3">
    <location>
        <begin position="123"/>
        <end position="188"/>
    </location>
</feature>
<dbReference type="Gene3D" id="1.25.10.10">
    <property type="entry name" value="Leucine-rich Repeat Variant"/>
    <property type="match status" value="1"/>
</dbReference>
<protein>
    <submittedName>
        <fullName evidence="5">Unnamed protein product</fullName>
    </submittedName>
</protein>
<dbReference type="InterPro" id="IPR016024">
    <property type="entry name" value="ARM-type_fold"/>
</dbReference>
<dbReference type="PROSITE" id="PS51232">
    <property type="entry name" value="GBD_FH3"/>
    <property type="match status" value="1"/>
</dbReference>
<feature type="region of interest" description="Disordered" evidence="3">
    <location>
        <begin position="1"/>
        <end position="40"/>
    </location>
</feature>
<dbReference type="GO" id="GO:0003779">
    <property type="term" value="F:actin binding"/>
    <property type="evidence" value="ECO:0007669"/>
    <property type="project" value="InterPro"/>
</dbReference>
<organism evidence="5 6">
    <name type="scientific">Candida boidinii</name>
    <name type="common">Yeast</name>
    <dbReference type="NCBI Taxonomy" id="5477"/>
    <lineage>
        <taxon>Eukaryota</taxon>
        <taxon>Fungi</taxon>
        <taxon>Dikarya</taxon>
        <taxon>Ascomycota</taxon>
        <taxon>Saccharomycotina</taxon>
        <taxon>Pichiomycetes</taxon>
        <taxon>Pichiales</taxon>
        <taxon>Pichiaceae</taxon>
        <taxon>Ogataea</taxon>
        <taxon>Ogataea/Candida clade</taxon>
    </lineage>
</organism>
<accession>A0A9W6WC09</accession>
<feature type="compositionally biased region" description="Polar residues" evidence="3">
    <location>
        <begin position="326"/>
        <end position="340"/>
    </location>
</feature>
<gene>
    <name evidence="5" type="ORF">Cboi02_000497600</name>
</gene>
<keyword evidence="6" id="KW-1185">Reference proteome</keyword>
<dbReference type="PANTHER" id="PTHR47102:SF2">
    <property type="entry name" value="PROTEIN BNI1"/>
    <property type="match status" value="1"/>
</dbReference>
<dbReference type="InterPro" id="IPR011989">
    <property type="entry name" value="ARM-like"/>
</dbReference>
<dbReference type="AlphaFoldDB" id="A0A9W6WC09"/>
<dbReference type="SUPFAM" id="SSF48371">
    <property type="entry name" value="ARM repeat"/>
    <property type="match status" value="1"/>
</dbReference>
<feature type="compositionally biased region" description="Low complexity" evidence="3">
    <location>
        <begin position="8"/>
        <end position="40"/>
    </location>
</feature>
<comment type="similarity">
    <text evidence="1">Belongs to the formin homology family. BNI1 subfamily.</text>
</comment>
<dbReference type="SMART" id="SM01140">
    <property type="entry name" value="Drf_GBD"/>
    <property type="match status" value="1"/>
</dbReference>
<dbReference type="Pfam" id="PF06367">
    <property type="entry name" value="Drf_FH3"/>
    <property type="match status" value="1"/>
</dbReference>
<feature type="compositionally biased region" description="Polar residues" evidence="3">
    <location>
        <begin position="81"/>
        <end position="92"/>
    </location>
</feature>
<dbReference type="InterPro" id="IPR051661">
    <property type="entry name" value="Actin_filament_regulator"/>
</dbReference>
<evidence type="ECO:0000256" key="3">
    <source>
        <dbReference type="SAM" id="MobiDB-lite"/>
    </source>
</evidence>
<evidence type="ECO:0000256" key="1">
    <source>
        <dbReference type="ARBA" id="ARBA00037935"/>
    </source>
</evidence>
<feature type="coiled-coil region" evidence="2">
    <location>
        <begin position="520"/>
        <end position="547"/>
    </location>
</feature>
<dbReference type="InterPro" id="IPR014768">
    <property type="entry name" value="GBD/FH3_dom"/>
</dbReference>
<evidence type="ECO:0000313" key="5">
    <source>
        <dbReference type="EMBL" id="GME75912.1"/>
    </source>
</evidence>
<dbReference type="Proteomes" id="UP001165120">
    <property type="component" value="Unassembled WGS sequence"/>
</dbReference>
<comment type="caution">
    <text evidence="5">The sequence shown here is derived from an EMBL/GenBank/DDBJ whole genome shotgun (WGS) entry which is preliminary data.</text>
</comment>
<dbReference type="GO" id="GO:0030036">
    <property type="term" value="P:actin cytoskeleton organization"/>
    <property type="evidence" value="ECO:0007669"/>
    <property type="project" value="InterPro"/>
</dbReference>
<dbReference type="GO" id="GO:0032153">
    <property type="term" value="C:cell division site"/>
    <property type="evidence" value="ECO:0007669"/>
    <property type="project" value="UniProtKB-ARBA"/>
</dbReference>